<evidence type="ECO:0000256" key="1">
    <source>
        <dbReference type="ARBA" id="ARBA00004196"/>
    </source>
</evidence>
<accession>A0A6G8AQU0</accession>
<dbReference type="Gene3D" id="3.10.20.320">
    <property type="entry name" value="Putative peptidoglycan bound protein (lpxtg motif)"/>
    <property type="match status" value="15"/>
</dbReference>
<evidence type="ECO:0000313" key="11">
    <source>
        <dbReference type="Proteomes" id="UP000501747"/>
    </source>
</evidence>
<keyword evidence="2" id="KW-0134">Cell wall</keyword>
<gene>
    <name evidence="10" type="ORF">G7082_01495</name>
</gene>
<dbReference type="InterPro" id="IPR009459">
    <property type="entry name" value="MucBP_dom"/>
</dbReference>
<dbReference type="InterPro" id="IPR019931">
    <property type="entry name" value="LPXTG_anchor"/>
</dbReference>
<dbReference type="Proteomes" id="UP000501747">
    <property type="component" value="Chromosome"/>
</dbReference>
<keyword evidence="4" id="KW-0732">Signal</keyword>
<dbReference type="NCBIfam" id="TIGR01167">
    <property type="entry name" value="LPXTG_anchor"/>
    <property type="match status" value="1"/>
</dbReference>
<evidence type="ECO:0000256" key="8">
    <source>
        <dbReference type="SAM" id="Phobius"/>
    </source>
</evidence>
<feature type="compositionally biased region" description="Basic and acidic residues" evidence="7">
    <location>
        <begin position="68"/>
        <end position="83"/>
    </location>
</feature>
<keyword evidence="11" id="KW-1185">Reference proteome</keyword>
<dbReference type="EMBL" id="CP049887">
    <property type="protein sequence ID" value="QIL47295.1"/>
    <property type="molecule type" value="Genomic_DNA"/>
</dbReference>
<evidence type="ECO:0000259" key="9">
    <source>
        <dbReference type="PROSITE" id="PS50847"/>
    </source>
</evidence>
<reference evidence="10 11" key="1">
    <citation type="submission" date="2020-03" db="EMBL/GenBank/DDBJ databases">
        <title>Vagococcus sp. nov., isolated from beetles.</title>
        <authorList>
            <person name="Hyun D.-W."/>
            <person name="Bae J.-W."/>
        </authorList>
    </citation>
    <scope>NUCLEOTIDE SEQUENCE [LARGE SCALE GENOMIC DNA]</scope>
    <source>
        <strain evidence="10 11">HDW17B</strain>
    </source>
</reference>
<evidence type="ECO:0000256" key="4">
    <source>
        <dbReference type="ARBA" id="ARBA00022729"/>
    </source>
</evidence>
<keyword evidence="6" id="KW-0572">Peptidoglycan-anchor</keyword>
<feature type="compositionally biased region" description="Acidic residues" evidence="7">
    <location>
        <begin position="88"/>
        <end position="99"/>
    </location>
</feature>
<comment type="subcellular location">
    <subcellularLocation>
        <location evidence="1">Cell envelope</location>
    </subcellularLocation>
</comment>
<keyword evidence="5" id="KW-0677">Repeat</keyword>
<organism evidence="10 11">
    <name type="scientific">Vagococcus hydrophili</name>
    <dbReference type="NCBI Taxonomy" id="2714947"/>
    <lineage>
        <taxon>Bacteria</taxon>
        <taxon>Bacillati</taxon>
        <taxon>Bacillota</taxon>
        <taxon>Bacilli</taxon>
        <taxon>Lactobacillales</taxon>
        <taxon>Enterococcaceae</taxon>
        <taxon>Vagococcus</taxon>
    </lineage>
</organism>
<keyword evidence="8" id="KW-1133">Transmembrane helix</keyword>
<evidence type="ECO:0000256" key="7">
    <source>
        <dbReference type="SAM" id="MobiDB-lite"/>
    </source>
</evidence>
<dbReference type="Pfam" id="PF06458">
    <property type="entry name" value="MucBP"/>
    <property type="match status" value="15"/>
</dbReference>
<dbReference type="Pfam" id="PF00746">
    <property type="entry name" value="Gram_pos_anchor"/>
    <property type="match status" value="1"/>
</dbReference>
<evidence type="ECO:0000256" key="5">
    <source>
        <dbReference type="ARBA" id="ARBA00022737"/>
    </source>
</evidence>
<keyword evidence="8" id="KW-0472">Membrane</keyword>
<keyword evidence="3" id="KW-0964">Secreted</keyword>
<evidence type="ECO:0000256" key="2">
    <source>
        <dbReference type="ARBA" id="ARBA00022512"/>
    </source>
</evidence>
<evidence type="ECO:0000313" key="10">
    <source>
        <dbReference type="EMBL" id="QIL47295.1"/>
    </source>
</evidence>
<evidence type="ECO:0000256" key="3">
    <source>
        <dbReference type="ARBA" id="ARBA00022525"/>
    </source>
</evidence>
<dbReference type="GO" id="GO:0030313">
    <property type="term" value="C:cell envelope"/>
    <property type="evidence" value="ECO:0007669"/>
    <property type="project" value="UniProtKB-SubCell"/>
</dbReference>
<name>A0A6G8AQU0_9ENTE</name>
<dbReference type="Pfam" id="PF09479">
    <property type="entry name" value="Flg_new"/>
    <property type="match status" value="5"/>
</dbReference>
<evidence type="ECO:0000256" key="6">
    <source>
        <dbReference type="ARBA" id="ARBA00023088"/>
    </source>
</evidence>
<dbReference type="PROSITE" id="PS50847">
    <property type="entry name" value="GRAM_POS_ANCHORING"/>
    <property type="match status" value="1"/>
</dbReference>
<feature type="region of interest" description="Disordered" evidence="7">
    <location>
        <begin position="38"/>
        <end position="101"/>
    </location>
</feature>
<sequence length="2058" mass="234725">MKRNKLMRQISTTIMAGILLMQPLAVSSSEINHFVKKDAESVVEKETTSSETQEATKESTEDSTESSSSKKLEESSTSERIESTQDTVSEESSSEEEVKEETKDIKEKLFVNFMVGEEVYKEVSVEKGEKIEKPKDPIGKGTFLGWFDKNDKKVTFEEVIDEETVYHAKFSEKFLIQFKDSTGTIIDSYERNKNENIEETKKDPKAPADKFFMYWYDESDPKEQPFSFELNKVSKDLVLVPKFSDTHTVLFISEGTQVEPVQATNGKGIEEPTTPTRSGYTFKHWSLKPKGEKYDFATPITGNVTLYAVWEAAEAEYTVVFWREKLGVIGDPGSNPDNYEYAGTSTKQKGLSGTEIDIKSEQEVQQILEGNANYYTRKGIEYYTFDHSKKDKLSGNGETTINVYSRLRIYNYQFYILDPLNGFNKNGIDYFGKRNQNGNILPSYEVKAKFGENVERKFPQPEEMIIRSNNFFYALSPWRQESLYPVNWLGKTTYISTTFLPKDPSKENLGVWIEFEKELKEITFNEYLENVEGTDFKGPRIFKNNMTKNKITYHPRDIRGFFTPMKQEFDPAPDSIDLKYKRKSFNLSYDLKGGTFISDVPISKNLKFEGEIASPGMPIKNDYDFKGWYYDDEYRNRVDFENLTMPANDLKFFAKWESQEIKVKYLDGVNGKELLEQGYGKNETVKFPREYVKNETFVEDKGVFMGWYWLIGGTTYSEFTNTIPLTKDITLYAKWKTNPYYVTYDKGRGTGEVPEDKNIYSLGSVGRVLTSDSITPPKNHVFIGWRSNKDFNLYQVNALIPVKGDTLLTAEFAPENETIHINYHNGDEVKQSSAYKNTNIQLAGEIFNKEGAKLIGWSKSANGEKDYDLSADFKTADKDIDLYAVWEKQEISITFKADEGGKLEGNPIRTIKIPYGVTWDKVIKNIPKTIPNEFYEFAEWDPNLPGKDEILTKNLTFTAKFKKQKAQPVIIKYVDEIGNELADEERLEGALGVDYQAEPKKIEGWTLKETPENAKGVFKTVGQTVTFVYVKEANSQPVIVRYQDGLGNTLAPEVVLTGKLGLPYKSEEKKIPNWELEGFPYNISGTFKESIQYVTYRYKKAKGAPVTVRFVDRNGKQLANPVVMNGFSGEAYTAKARNVTGWQLVGIPDNMNGFFSENPLTVVFVYDKAQGVNVTVRYVDESYTDIVEPDILSGKLDETYQTTAKEIEGWTLKETATNAEGVFTSEEQEVFYVYEKEEGAKVTAKYVDESGKELAEKEVLSGKLDESYETTAKEIEGWKLKETPKNAKGTFTKETQEVVYVYEKEEGAKVTAKYVDKLGKELAEKEELSGKLGESYETKAKVIEGWKLKENPKNAKGTFTKETQEVVYVYEKVKEEVAKVTAKYVDKLGKELAEKEELSGKLGESYETKAKAIDGWILKETPKNAKGTFTKKMQEVVYVYEKVKEEISKVNVKYVDESGKELSKKEVLSGKLGETYETKAKEIEGWKLKETPKNAKGTFTKEMQEVIYIYEKVKEEVSKVNVKYVDESGKELSTKEELSGKLGESYETKAKEIEGWKLKETPKNAKGTFTKETQEVVYVYEKVKEEVSKVNVKYVDESGKELSTKEELSGKLGESYETKAKVIEGWTLKETPKNAKGTFTKETQEVVYVYEKVKEEVAKVNVKYVDEEGKELAEKEVLSGKLGETYETKAKEIEGWKLKETPKNAKGTFTKEMQEVIYIYEKVKEEVAKVNVKYMDEEGKELAEKEILSGKLGEVYETKAKEIEGWKLKETPKNAKGTFTKETQEVVYVYEKVKEEVAKVNVKYVDEEGKELAEKEVLSGKLGETYETKAKEIEGWKLKETPKNAKGTFTKETQEVVYVYEKVKEEVAKVNVKYVDEEGKELAEKEVLSGKLGETYETKAKEIEGWKLKETPKNAKGTFTKETQEVVYVYEKVKEEVSKVNVKYVDEEGKELAEKEILSGKLGEVYETKAKEIEGWKLKETPKNAKGTFTKETQEVVYIYKQNKKTVTKKTSTNNNGSTSAGRTLPKTGENNINSFVISMIGILGLAVLAVLKRKEKE</sequence>
<dbReference type="NCBIfam" id="TIGR02543">
    <property type="entry name" value="List_Bact_rpt"/>
    <property type="match status" value="1"/>
</dbReference>
<dbReference type="Gene3D" id="2.60.40.4270">
    <property type="entry name" value="Listeria-Bacteroides repeat domain"/>
    <property type="match status" value="4"/>
</dbReference>
<protein>
    <submittedName>
        <fullName evidence="10">LPXTG cell wall anchor domain-containing protein</fullName>
    </submittedName>
</protein>
<feature type="domain" description="Gram-positive cocci surface proteins LPxTG" evidence="9">
    <location>
        <begin position="2025"/>
        <end position="2058"/>
    </location>
</feature>
<proteinExistence type="predicted"/>
<feature type="transmembrane region" description="Helical" evidence="8">
    <location>
        <begin position="2033"/>
        <end position="2052"/>
    </location>
</feature>
<dbReference type="KEGG" id="vhy:G7082_01495"/>
<dbReference type="InterPro" id="IPR042229">
    <property type="entry name" value="Listeria/Bacterioides_rpt_sf"/>
</dbReference>
<keyword evidence="8" id="KW-0812">Transmembrane</keyword>
<dbReference type="RefSeq" id="WP_166033406.1">
    <property type="nucleotide sequence ID" value="NZ_CP049887.1"/>
</dbReference>
<dbReference type="InterPro" id="IPR013378">
    <property type="entry name" value="InlB-like_B-rpt"/>
</dbReference>
<feature type="compositionally biased region" description="Basic and acidic residues" evidence="7">
    <location>
        <begin position="38"/>
        <end position="60"/>
    </location>
</feature>